<keyword evidence="1" id="KW-0812">Transmembrane</keyword>
<evidence type="ECO:0000313" key="3">
    <source>
        <dbReference type="Proteomes" id="UP000887567"/>
    </source>
</evidence>
<dbReference type="EnsemblMetazoa" id="XM_021056142.2">
    <property type="protein sequence ID" value="XP_020911801.1"/>
    <property type="gene ID" value="LOC110249565"/>
</dbReference>
<dbReference type="SUPFAM" id="SSF47986">
    <property type="entry name" value="DEATH domain"/>
    <property type="match status" value="1"/>
</dbReference>
<sequence>MANDYYSKLKQLEYNDLKAKAIEHLKVYLGSGRGDLNSLKNRFCKLVPDRKRKKVATVEELLQTLEHSNVIHIDDVLLLRDLARLLELKDLQDIIDEYDFNHCAGYKKVFKGKKVNLSILNKDSLHGLWLNMFLFCTFLLTIFHLKHQSWLIVNLFNTLLNFSLNDVM</sequence>
<proteinExistence type="predicted"/>
<organism evidence="2 3">
    <name type="scientific">Exaiptasia diaphana</name>
    <name type="common">Tropical sea anemone</name>
    <name type="synonym">Aiptasia pulchella</name>
    <dbReference type="NCBI Taxonomy" id="2652724"/>
    <lineage>
        <taxon>Eukaryota</taxon>
        <taxon>Metazoa</taxon>
        <taxon>Cnidaria</taxon>
        <taxon>Anthozoa</taxon>
        <taxon>Hexacorallia</taxon>
        <taxon>Actiniaria</taxon>
        <taxon>Aiptasiidae</taxon>
        <taxon>Exaiptasia</taxon>
    </lineage>
</organism>
<feature type="transmembrane region" description="Helical" evidence="1">
    <location>
        <begin position="128"/>
        <end position="145"/>
    </location>
</feature>
<evidence type="ECO:0000256" key="1">
    <source>
        <dbReference type="SAM" id="Phobius"/>
    </source>
</evidence>
<keyword evidence="1" id="KW-1133">Transmembrane helix</keyword>
<dbReference type="GeneID" id="110249565"/>
<dbReference type="InterPro" id="IPR011029">
    <property type="entry name" value="DEATH-like_dom_sf"/>
</dbReference>
<protein>
    <submittedName>
        <fullName evidence="2">Uncharacterized protein</fullName>
    </submittedName>
</protein>
<dbReference type="Gene3D" id="1.10.533.10">
    <property type="entry name" value="Death Domain, Fas"/>
    <property type="match status" value="1"/>
</dbReference>
<evidence type="ECO:0000313" key="2">
    <source>
        <dbReference type="EnsemblMetazoa" id="XP_020911801.1"/>
    </source>
</evidence>
<reference evidence="2" key="1">
    <citation type="submission" date="2022-11" db="UniProtKB">
        <authorList>
            <consortium name="EnsemblMetazoa"/>
        </authorList>
    </citation>
    <scope>IDENTIFICATION</scope>
</reference>
<dbReference type="RefSeq" id="XP_020911801.1">
    <property type="nucleotide sequence ID" value="XM_021056142.2"/>
</dbReference>
<name>A0A913XYK1_EXADI</name>
<dbReference type="AlphaFoldDB" id="A0A913XYK1"/>
<keyword evidence="3" id="KW-1185">Reference proteome</keyword>
<dbReference type="KEGG" id="epa:110249565"/>
<accession>A0A913XYK1</accession>
<keyword evidence="1" id="KW-0472">Membrane</keyword>
<dbReference type="Proteomes" id="UP000887567">
    <property type="component" value="Unplaced"/>
</dbReference>